<dbReference type="EMBL" id="MZGV01000139">
    <property type="protein sequence ID" value="OPJ54611.1"/>
    <property type="molecule type" value="Genomic_DNA"/>
</dbReference>
<feature type="region of interest" description="Disordered" evidence="1">
    <location>
        <begin position="1"/>
        <end position="78"/>
    </location>
</feature>
<reference evidence="2 3" key="1">
    <citation type="submission" date="2017-03" db="EMBL/GenBank/DDBJ databases">
        <title>Genome sequence of Clostridium oryzae DSM 28571.</title>
        <authorList>
            <person name="Poehlein A."/>
            <person name="Daniel R."/>
        </authorList>
    </citation>
    <scope>NUCLEOTIDE SEQUENCE [LARGE SCALE GENOMIC DNA]</scope>
    <source>
        <strain evidence="2 3">DSM 28571</strain>
    </source>
</reference>
<evidence type="ECO:0000313" key="2">
    <source>
        <dbReference type="EMBL" id="OPJ54611.1"/>
    </source>
</evidence>
<dbReference type="RefSeq" id="WP_079428827.1">
    <property type="nucleotide sequence ID" value="NZ_MZGV01000139.1"/>
</dbReference>
<dbReference type="AlphaFoldDB" id="A0A1V4I3P5"/>
<evidence type="ECO:0000313" key="3">
    <source>
        <dbReference type="Proteomes" id="UP000190080"/>
    </source>
</evidence>
<name>A0A1V4I3P5_9CLOT</name>
<feature type="compositionally biased region" description="Low complexity" evidence="1">
    <location>
        <begin position="22"/>
        <end position="38"/>
    </location>
</feature>
<feature type="compositionally biased region" description="Basic and acidic residues" evidence="1">
    <location>
        <begin position="1"/>
        <end position="16"/>
    </location>
</feature>
<keyword evidence="3" id="KW-1185">Reference proteome</keyword>
<evidence type="ECO:0000256" key="1">
    <source>
        <dbReference type="SAM" id="MobiDB-lite"/>
    </source>
</evidence>
<protein>
    <submittedName>
        <fullName evidence="2">Uncharacterized protein</fullName>
    </submittedName>
</protein>
<sequence length="78" mass="8467">MKRERKTDNVEKKDKLMSGPPNTGSYGISTSSNITIGSAGAEGDGSHSLFPDFHKSESWIAKTNPPIDETDAEKTKNK</sequence>
<organism evidence="2 3">
    <name type="scientific">Clostridium oryzae</name>
    <dbReference type="NCBI Taxonomy" id="1450648"/>
    <lineage>
        <taxon>Bacteria</taxon>
        <taxon>Bacillati</taxon>
        <taxon>Bacillota</taxon>
        <taxon>Clostridia</taxon>
        <taxon>Eubacteriales</taxon>
        <taxon>Clostridiaceae</taxon>
        <taxon>Clostridium</taxon>
    </lineage>
</organism>
<gene>
    <name evidence="2" type="ORF">CLORY_45410</name>
</gene>
<dbReference type="Proteomes" id="UP000190080">
    <property type="component" value="Unassembled WGS sequence"/>
</dbReference>
<accession>A0A1V4I3P5</accession>
<comment type="caution">
    <text evidence="2">The sequence shown here is derived from an EMBL/GenBank/DDBJ whole genome shotgun (WGS) entry which is preliminary data.</text>
</comment>
<proteinExistence type="predicted"/>